<gene>
    <name evidence="5" type="ordered locus">Thit_1378</name>
</gene>
<evidence type="ECO:0000313" key="5">
    <source>
        <dbReference type="EMBL" id="ADD02637.1"/>
    </source>
</evidence>
<evidence type="ECO:0000259" key="4">
    <source>
        <dbReference type="Pfam" id="PF10145"/>
    </source>
</evidence>
<dbReference type="Proteomes" id="UP000001552">
    <property type="component" value="Chromosome"/>
</dbReference>
<dbReference type="NCBIfam" id="TIGR01760">
    <property type="entry name" value="tape_meas_TP901"/>
    <property type="match status" value="1"/>
</dbReference>
<dbReference type="OrthoDB" id="28713at2"/>
<evidence type="ECO:0000313" key="6">
    <source>
        <dbReference type="Proteomes" id="UP000001552"/>
    </source>
</evidence>
<feature type="domain" description="Phage tail tape measure protein" evidence="4">
    <location>
        <begin position="129"/>
        <end position="323"/>
    </location>
</feature>
<feature type="transmembrane region" description="Helical" evidence="3">
    <location>
        <begin position="628"/>
        <end position="649"/>
    </location>
</feature>
<feature type="coiled-coil region" evidence="2">
    <location>
        <begin position="9"/>
        <end position="50"/>
    </location>
</feature>
<feature type="transmembrane region" description="Helical" evidence="3">
    <location>
        <begin position="584"/>
        <end position="607"/>
    </location>
</feature>
<dbReference type="InterPro" id="IPR016024">
    <property type="entry name" value="ARM-type_fold"/>
</dbReference>
<protein>
    <submittedName>
        <fullName evidence="5">Phage tail tape measure protein, TP901 family</fullName>
    </submittedName>
</protein>
<feature type="transmembrane region" description="Helical" evidence="3">
    <location>
        <begin position="482"/>
        <end position="505"/>
    </location>
</feature>
<evidence type="ECO:0000256" key="1">
    <source>
        <dbReference type="ARBA" id="ARBA00022612"/>
    </source>
</evidence>
<dbReference type="RefSeq" id="WP_012995410.1">
    <property type="nucleotide sequence ID" value="NC_013921.1"/>
</dbReference>
<feature type="transmembrane region" description="Helical" evidence="3">
    <location>
        <begin position="698"/>
        <end position="719"/>
    </location>
</feature>
<dbReference type="eggNOG" id="COG5412">
    <property type="taxonomic scope" value="Bacteria"/>
</dbReference>
<dbReference type="eggNOG" id="COG5283">
    <property type="taxonomic scope" value="Bacteria"/>
</dbReference>
<feature type="transmembrane region" description="Helical" evidence="3">
    <location>
        <begin position="437"/>
        <end position="461"/>
    </location>
</feature>
<name>D3T335_THEIA</name>
<keyword evidence="1" id="KW-1188">Viral release from host cell</keyword>
<dbReference type="AlphaFoldDB" id="D3T335"/>
<keyword evidence="3" id="KW-0812">Transmembrane</keyword>
<dbReference type="KEGG" id="tit:Thit_1378"/>
<evidence type="ECO:0000256" key="2">
    <source>
        <dbReference type="SAM" id="Coils"/>
    </source>
</evidence>
<proteinExistence type="predicted"/>
<sequence length="845" mass="89369">MAESLGSIYAEVRLKLSELQNDLAELSTKLATAEKEIDTTATDIAEKTKRSVSQAFKDLGESLENVGDKIKKAGDNIKGMGDFLSTYVTAPIVGLGALSFKAAMDFESAFAGVRKTVDATEAQFAALNKGIREMAKQMPASATEIANVAEAAGQLGIQTVNILGFTKTMINLGVATNLTAEQAATALARFANITQMSQKDFDRLGSTIVALGNNLATTEAEIVEMAMRLAGAGHQVGLTEAQILSLAGALSSVGIEAEAGGSAFSKVMIEMANAVASGSEELQLFAKVAGTTAGNFKKAFQQDAAQAIIMFIEGLGRMSTEGQNVFPILEELGLSEIRVRDALLRAAGAGDLFRQSLKLGTQTWQENTALTKEAEQRYATTESQLQILKNRITDIAIEIGGPLLTAANNALEQLSPFIDAIARAAEQFASLDPNIQAAIIAVAAFIAAVGPVLSIVGRLVGGIGEFISNVGGLIKILGDAGMALSGFTGSIALVLASLVALFVAWQTNFGGIRDVTMKVLSFVVEKFTELYQTIVGTLGPLIQYIVERWQAIQPILQPIFDWLSGYIGVTFQAIGQIVQTTISVILDIISGAFEMLAGIIQFFVALFTGDWQGLWESVKQILNGAVKIIKAVFADFTAGILSTIVNWIAGLIGKWSELFASLINIVVGKTATIRAKIMDLVNIIINAFKSLPSQMVSIGASIISGLISGLSSMVGSLMAKAKSIANSVVNTIRSALRIGSPSKVMIDFGVNVVKGLAMGIEKTKDLVEEAAGSLADITVQQLAPTPALATPEGATAPANTVHQNAPLLYIGTLSVRNDDDITKIQDMMRQLYEESIKTTRARGRK</sequence>
<dbReference type="HOGENOM" id="CLU_002005_4_1_9"/>
<evidence type="ECO:0000256" key="3">
    <source>
        <dbReference type="SAM" id="Phobius"/>
    </source>
</evidence>
<organism evidence="5 6">
    <name type="scientific">Thermoanaerobacter italicus (strain DSM 9252 / Ab9)</name>
    <dbReference type="NCBI Taxonomy" id="580331"/>
    <lineage>
        <taxon>Bacteria</taxon>
        <taxon>Bacillati</taxon>
        <taxon>Bacillota</taxon>
        <taxon>Clostridia</taxon>
        <taxon>Thermoanaerobacterales</taxon>
        <taxon>Thermoanaerobacteraceae</taxon>
        <taxon>Thermoanaerobacter</taxon>
    </lineage>
</organism>
<dbReference type="InterPro" id="IPR010090">
    <property type="entry name" value="Phage_tape_meas"/>
</dbReference>
<keyword evidence="6" id="KW-1185">Reference proteome</keyword>
<accession>D3T335</accession>
<dbReference type="Pfam" id="PF10145">
    <property type="entry name" value="PhageMin_Tail"/>
    <property type="match status" value="1"/>
</dbReference>
<dbReference type="PANTHER" id="PTHR37813:SF1">
    <property type="entry name" value="FELS-2 PROPHAGE PROTEIN"/>
    <property type="match status" value="1"/>
</dbReference>
<keyword evidence="2" id="KW-0175">Coiled coil</keyword>
<keyword evidence="3" id="KW-0472">Membrane</keyword>
<reference evidence="5" key="1">
    <citation type="submission" date="2010-02" db="EMBL/GenBank/DDBJ databases">
        <title>Complete sequence of Thermoanaerobacter italicus Ab9.</title>
        <authorList>
            <consortium name="US DOE Joint Genome Institute"/>
            <person name="Lucas S."/>
            <person name="Copeland A."/>
            <person name="Lapidus A."/>
            <person name="Cheng J.-F."/>
            <person name="Bruce D."/>
            <person name="Goodwin L."/>
            <person name="Pitluck S."/>
            <person name="Chertkov O."/>
            <person name="Detter J.C."/>
            <person name="Han C."/>
            <person name="Tapia R."/>
            <person name="Land M."/>
            <person name="Hauser L."/>
            <person name="Kyrpides N."/>
            <person name="Mikhailova N."/>
            <person name="Hemme C.L."/>
            <person name="Woyke T."/>
        </authorList>
    </citation>
    <scope>NUCLEOTIDE SEQUENCE [LARGE SCALE GENOMIC DNA]</scope>
    <source>
        <strain evidence="5">Ab9</strain>
    </source>
</reference>
<dbReference type="EMBL" id="CP001936">
    <property type="protein sequence ID" value="ADD02637.1"/>
    <property type="molecule type" value="Genomic_DNA"/>
</dbReference>
<dbReference type="SUPFAM" id="SSF48371">
    <property type="entry name" value="ARM repeat"/>
    <property type="match status" value="1"/>
</dbReference>
<keyword evidence="3" id="KW-1133">Transmembrane helix</keyword>
<dbReference type="PANTHER" id="PTHR37813">
    <property type="entry name" value="FELS-2 PROPHAGE PROTEIN"/>
    <property type="match status" value="1"/>
</dbReference>